<accession>A0AAV9VGJ5</accession>
<comment type="caution">
    <text evidence="1">The sequence shown here is derived from an EMBL/GenBank/DDBJ whole genome shotgun (WGS) entry which is preliminary data.</text>
</comment>
<evidence type="ECO:0000313" key="2">
    <source>
        <dbReference type="Proteomes" id="UP001373714"/>
    </source>
</evidence>
<dbReference type="EMBL" id="JAVHNS010000003">
    <property type="protein sequence ID" value="KAK6360923.1"/>
    <property type="molecule type" value="Genomic_DNA"/>
</dbReference>
<protein>
    <submittedName>
        <fullName evidence="1">Uncharacterized protein</fullName>
    </submittedName>
</protein>
<gene>
    <name evidence="1" type="ORF">TWF730_007038</name>
</gene>
<dbReference type="Proteomes" id="UP001373714">
    <property type="component" value="Unassembled WGS sequence"/>
</dbReference>
<organism evidence="1 2">
    <name type="scientific">Orbilia blumenaviensis</name>
    <dbReference type="NCBI Taxonomy" id="1796055"/>
    <lineage>
        <taxon>Eukaryota</taxon>
        <taxon>Fungi</taxon>
        <taxon>Dikarya</taxon>
        <taxon>Ascomycota</taxon>
        <taxon>Pezizomycotina</taxon>
        <taxon>Orbiliomycetes</taxon>
        <taxon>Orbiliales</taxon>
        <taxon>Orbiliaceae</taxon>
        <taxon>Orbilia</taxon>
    </lineage>
</organism>
<proteinExistence type="predicted"/>
<keyword evidence="2" id="KW-1185">Reference proteome</keyword>
<name>A0AAV9VGJ5_9PEZI</name>
<evidence type="ECO:0000313" key="1">
    <source>
        <dbReference type="EMBL" id="KAK6360923.1"/>
    </source>
</evidence>
<sequence length="338" mass="40316">MHTREWRDEMERLGATDEVSYEWNKELPCAAFISIPEAKNLVPRELFLVSRLFTMETLIWTSDYRRILLVRLRKCLRPMILAEFLWCTRRESCTLEFNYHLSKGRAIFGGMMANTLTTMRRTLLPDGIRSIFMTKGNFLGDRTEETYWGPKADNVYGSVNESLSWIGLSHLYQYCGFLTTVAVTMRGNKTPMDNYIYWFALEAFRWLDNGSIREVELVYEEDGPTDRLPDIWKELFTWASQDWRDNQGAFWRFGWHGLEYIRKWSNTRWKYERLPNRVLDRRGRFCRNWDYEGDREEVIEEAIVWSVRKDVQVVEMGILGQCWQPDHLMSLVQRLAIS</sequence>
<reference evidence="1 2" key="1">
    <citation type="submission" date="2019-10" db="EMBL/GenBank/DDBJ databases">
        <authorList>
            <person name="Palmer J.M."/>
        </authorList>
    </citation>
    <scope>NUCLEOTIDE SEQUENCE [LARGE SCALE GENOMIC DNA]</scope>
    <source>
        <strain evidence="1 2">TWF730</strain>
    </source>
</reference>
<dbReference type="AlphaFoldDB" id="A0AAV9VGJ5"/>